<feature type="region of interest" description="Disordered" evidence="1">
    <location>
        <begin position="56"/>
        <end position="76"/>
    </location>
</feature>
<dbReference type="Proteomes" id="UP000075714">
    <property type="component" value="Unassembled WGS sequence"/>
</dbReference>
<accession>A0A150GXW1</accession>
<evidence type="ECO:0000256" key="1">
    <source>
        <dbReference type="SAM" id="MobiDB-lite"/>
    </source>
</evidence>
<evidence type="ECO:0000313" key="3">
    <source>
        <dbReference type="Proteomes" id="UP000075714"/>
    </source>
</evidence>
<dbReference type="EMBL" id="LSYV01000005">
    <property type="protein sequence ID" value="KXZ54669.1"/>
    <property type="molecule type" value="Genomic_DNA"/>
</dbReference>
<reference evidence="3" key="1">
    <citation type="journal article" date="2016" name="Nat. Commun.">
        <title>The Gonium pectorale genome demonstrates co-option of cell cycle regulation during the evolution of multicellularity.</title>
        <authorList>
            <person name="Hanschen E.R."/>
            <person name="Marriage T.N."/>
            <person name="Ferris P.J."/>
            <person name="Hamaji T."/>
            <person name="Toyoda A."/>
            <person name="Fujiyama A."/>
            <person name="Neme R."/>
            <person name="Noguchi H."/>
            <person name="Minakuchi Y."/>
            <person name="Suzuki M."/>
            <person name="Kawai-Toyooka H."/>
            <person name="Smith D.R."/>
            <person name="Sparks H."/>
            <person name="Anderson J."/>
            <person name="Bakaric R."/>
            <person name="Luria V."/>
            <person name="Karger A."/>
            <person name="Kirschner M.W."/>
            <person name="Durand P.M."/>
            <person name="Michod R.E."/>
            <person name="Nozaki H."/>
            <person name="Olson B.J."/>
        </authorList>
    </citation>
    <scope>NUCLEOTIDE SEQUENCE [LARGE SCALE GENOMIC DNA]</scope>
    <source>
        <strain evidence="3">NIES-2863</strain>
    </source>
</reference>
<protein>
    <submittedName>
        <fullName evidence="2">Uncharacterized protein</fullName>
    </submittedName>
</protein>
<gene>
    <name evidence="2" type="ORF">GPECTOR_4g735</name>
</gene>
<evidence type="ECO:0000313" key="2">
    <source>
        <dbReference type="EMBL" id="KXZ54669.1"/>
    </source>
</evidence>
<dbReference type="AlphaFoldDB" id="A0A150GXW1"/>
<name>A0A150GXW1_GONPE</name>
<comment type="caution">
    <text evidence="2">The sequence shown here is derived from an EMBL/GenBank/DDBJ whole genome shotgun (WGS) entry which is preliminary data.</text>
</comment>
<sequence>MAGYPPEMQRYIQIRAQDYKRLIDDHLQQPGASRETPSKGAVAALAWLVAMRELEEKMPQSRGSPNQQPGVSVGHRLAPRRAVWDAALASRGNRALYGAQAGGDSRAWT</sequence>
<keyword evidence="3" id="KW-1185">Reference proteome</keyword>
<proteinExistence type="predicted"/>
<feature type="compositionally biased region" description="Polar residues" evidence="1">
    <location>
        <begin position="61"/>
        <end position="70"/>
    </location>
</feature>
<organism evidence="2 3">
    <name type="scientific">Gonium pectorale</name>
    <name type="common">Green alga</name>
    <dbReference type="NCBI Taxonomy" id="33097"/>
    <lineage>
        <taxon>Eukaryota</taxon>
        <taxon>Viridiplantae</taxon>
        <taxon>Chlorophyta</taxon>
        <taxon>core chlorophytes</taxon>
        <taxon>Chlorophyceae</taxon>
        <taxon>CS clade</taxon>
        <taxon>Chlamydomonadales</taxon>
        <taxon>Volvocaceae</taxon>
        <taxon>Gonium</taxon>
    </lineage>
</organism>